<dbReference type="InterPro" id="IPR043504">
    <property type="entry name" value="Peptidase_S1_PA_chymotrypsin"/>
</dbReference>
<dbReference type="Gene3D" id="2.40.10.10">
    <property type="entry name" value="Trypsin-like serine proteases"/>
    <property type="match status" value="2"/>
</dbReference>
<dbReference type="PANTHER" id="PTHR24260">
    <property type="match status" value="1"/>
</dbReference>
<gene>
    <name evidence="2" type="primary">PRSS45-L2</name>
    <name evidence="2" type="ORF">Hamer_G000919</name>
</gene>
<organism evidence="2 3">
    <name type="scientific">Homarus americanus</name>
    <name type="common">American lobster</name>
    <dbReference type="NCBI Taxonomy" id="6706"/>
    <lineage>
        <taxon>Eukaryota</taxon>
        <taxon>Metazoa</taxon>
        <taxon>Ecdysozoa</taxon>
        <taxon>Arthropoda</taxon>
        <taxon>Crustacea</taxon>
        <taxon>Multicrustacea</taxon>
        <taxon>Malacostraca</taxon>
        <taxon>Eumalacostraca</taxon>
        <taxon>Eucarida</taxon>
        <taxon>Decapoda</taxon>
        <taxon>Pleocyemata</taxon>
        <taxon>Astacidea</taxon>
        <taxon>Nephropoidea</taxon>
        <taxon>Nephropidae</taxon>
        <taxon>Homarus</taxon>
    </lineage>
</organism>
<dbReference type="AlphaFoldDB" id="A0A8J5T2G3"/>
<accession>A0A8J5T2G3</accession>
<keyword evidence="2" id="KW-0645">Protease</keyword>
<evidence type="ECO:0000259" key="1">
    <source>
        <dbReference type="PROSITE" id="PS50240"/>
    </source>
</evidence>
<dbReference type="InterPro" id="IPR018114">
    <property type="entry name" value="TRYPSIN_HIS"/>
</dbReference>
<dbReference type="InterPro" id="IPR009003">
    <property type="entry name" value="Peptidase_S1_PA"/>
</dbReference>
<keyword evidence="3" id="KW-1185">Reference proteome</keyword>
<evidence type="ECO:0000313" key="3">
    <source>
        <dbReference type="Proteomes" id="UP000747542"/>
    </source>
</evidence>
<name>A0A8J5T2G3_HOMAM</name>
<dbReference type="PANTHER" id="PTHR24260:SF132">
    <property type="entry name" value="PEPTIDASE S1 DOMAIN-CONTAINING PROTEIN"/>
    <property type="match status" value="1"/>
</dbReference>
<dbReference type="EMBL" id="JAHLQT010011632">
    <property type="protein sequence ID" value="KAG7171961.1"/>
    <property type="molecule type" value="Genomic_DNA"/>
</dbReference>
<feature type="domain" description="Peptidase S1" evidence="1">
    <location>
        <begin position="100"/>
        <end position="331"/>
    </location>
</feature>
<proteinExistence type="predicted"/>
<sequence length="336" mass="36487">MVMMRCVNRCVTGGTVPILTQLIVQCQGANQIDIQPVTNLGSVLLPGEDGGAGVYRCGTSGSWEPLFGSPFLNELTKSCTNAGCGRVPHPGRNIHVHRRWSWVRALISQGEVRCTATLVSPTAAITAAHCLTRSLVSRQALDVRNFQLELPGPDELNPRIRVTPQSLHIHPRYLPQIGYQHDLAVITFRALDYALPTVCLAHNQLMPSDANTQVVFKLDQSLAIFDVVSPSWRTSEANWFNSCQGLANPASSCQTQPVVNPSQFCASHPGLSMVAGSSGGPYLAEISKGVEEVWVLVGILSQFTNETSCDQSHTIYTQVADGTKWVRSCVFDGKCN</sequence>
<comment type="caution">
    <text evidence="2">The sequence shown here is derived from an EMBL/GenBank/DDBJ whole genome shotgun (WGS) entry which is preliminary data.</text>
</comment>
<dbReference type="SMART" id="SM00020">
    <property type="entry name" value="Tryp_SPc"/>
    <property type="match status" value="1"/>
</dbReference>
<dbReference type="GO" id="GO:0006508">
    <property type="term" value="P:proteolysis"/>
    <property type="evidence" value="ECO:0007669"/>
    <property type="project" value="UniProtKB-KW"/>
</dbReference>
<protein>
    <submittedName>
        <fullName evidence="2">Serine protease 45-like 2</fullName>
    </submittedName>
</protein>
<dbReference type="InterPro" id="IPR051333">
    <property type="entry name" value="CLIP_Serine_Protease"/>
</dbReference>
<dbReference type="GO" id="GO:0004252">
    <property type="term" value="F:serine-type endopeptidase activity"/>
    <property type="evidence" value="ECO:0007669"/>
    <property type="project" value="InterPro"/>
</dbReference>
<dbReference type="InterPro" id="IPR001254">
    <property type="entry name" value="Trypsin_dom"/>
</dbReference>
<keyword evidence="2" id="KW-0378">Hydrolase</keyword>
<dbReference type="PROSITE" id="PS50240">
    <property type="entry name" value="TRYPSIN_DOM"/>
    <property type="match status" value="1"/>
</dbReference>
<dbReference type="Proteomes" id="UP000747542">
    <property type="component" value="Unassembled WGS sequence"/>
</dbReference>
<reference evidence="2" key="1">
    <citation type="journal article" date="2021" name="Sci. Adv.">
        <title>The American lobster genome reveals insights on longevity, neural, and immune adaptations.</title>
        <authorList>
            <person name="Polinski J.M."/>
            <person name="Zimin A.V."/>
            <person name="Clark K.F."/>
            <person name="Kohn A.B."/>
            <person name="Sadowski N."/>
            <person name="Timp W."/>
            <person name="Ptitsyn A."/>
            <person name="Khanna P."/>
            <person name="Romanova D.Y."/>
            <person name="Williams P."/>
            <person name="Greenwood S.J."/>
            <person name="Moroz L.L."/>
            <person name="Walt D.R."/>
            <person name="Bodnar A.G."/>
        </authorList>
    </citation>
    <scope>NUCLEOTIDE SEQUENCE</scope>
    <source>
        <strain evidence="2">GMGI-L3</strain>
    </source>
</reference>
<evidence type="ECO:0000313" key="2">
    <source>
        <dbReference type="EMBL" id="KAG7171961.1"/>
    </source>
</evidence>
<dbReference type="SUPFAM" id="SSF50494">
    <property type="entry name" value="Trypsin-like serine proteases"/>
    <property type="match status" value="1"/>
</dbReference>
<dbReference type="PROSITE" id="PS00134">
    <property type="entry name" value="TRYPSIN_HIS"/>
    <property type="match status" value="1"/>
</dbReference>
<dbReference type="Pfam" id="PF00089">
    <property type="entry name" value="Trypsin"/>
    <property type="match status" value="1"/>
</dbReference>